<evidence type="ECO:0000313" key="7">
    <source>
        <dbReference type="EMBL" id="PWA70760.1"/>
    </source>
</evidence>
<dbReference type="FunFam" id="3.90.226.10:FF:000049">
    <property type="entry name" value="Enoyl-CoA delta isomerase 3"/>
    <property type="match status" value="1"/>
</dbReference>
<dbReference type="CDD" id="cd06558">
    <property type="entry name" value="crotonase-like"/>
    <property type="match status" value="1"/>
</dbReference>
<comment type="catalytic activity">
    <reaction evidence="1">
        <text>a (3Z)-enoyl-CoA = a 4-saturated (2E)-enoyl-CoA</text>
        <dbReference type="Rhea" id="RHEA:45900"/>
        <dbReference type="ChEBI" id="CHEBI:85097"/>
        <dbReference type="ChEBI" id="CHEBI:85489"/>
        <dbReference type="EC" id="5.3.3.8"/>
    </reaction>
</comment>
<dbReference type="SUPFAM" id="SSF52096">
    <property type="entry name" value="ClpP/crotonase"/>
    <property type="match status" value="1"/>
</dbReference>
<comment type="pathway">
    <text evidence="3">Lipid metabolism; fatty acid beta-oxidation.</text>
</comment>
<dbReference type="Gene3D" id="3.90.226.10">
    <property type="entry name" value="2-enoyl-CoA Hydratase, Chain A, domain 1"/>
    <property type="match status" value="1"/>
</dbReference>
<accession>A0A2U1NB81</accession>
<evidence type="ECO:0000313" key="8">
    <source>
        <dbReference type="Proteomes" id="UP000245207"/>
    </source>
</evidence>
<dbReference type="GO" id="GO:0004165">
    <property type="term" value="F:delta(3)-delta(2)-enoyl-CoA isomerase activity"/>
    <property type="evidence" value="ECO:0007669"/>
    <property type="project" value="UniProtKB-EC"/>
</dbReference>
<dbReference type="OrthoDB" id="410701at2759"/>
<dbReference type="InterPro" id="IPR001753">
    <property type="entry name" value="Enoyl-CoA_hydra/iso"/>
</dbReference>
<sequence>MCTLEKRGNVFFLTLTGDDEHCLNPTFISSIRSALSEVKSQSIPGSVLITSAQGKYFSNGFDLKWAKSASDGSPSKTIDLLLNMVDLFKLLVVDLVSLPMPTIAAITGHACAAGLVLAISHDYVLMRRDRGVLYMSELDIGITLPDYFIAMMRSKIGKPEARRDILLRGVKVKAEEAVAMGLVGSAHDDGESVLEAAVSMGEDLAKKKWDGEVYSEIRKSLYPELCEVLGLTTKDVANPRF</sequence>
<dbReference type="PANTHER" id="PTHR11941:SF75">
    <property type="entry name" value="ENOYL-COA HYDRATASE_ISOMERASE FAMILY PROTEIN"/>
    <property type="match status" value="1"/>
</dbReference>
<evidence type="ECO:0000256" key="4">
    <source>
        <dbReference type="ARBA" id="ARBA00005254"/>
    </source>
</evidence>
<dbReference type="Proteomes" id="UP000245207">
    <property type="component" value="Unassembled WGS sequence"/>
</dbReference>
<keyword evidence="8" id="KW-1185">Reference proteome</keyword>
<evidence type="ECO:0000256" key="2">
    <source>
        <dbReference type="ARBA" id="ARBA00000765"/>
    </source>
</evidence>
<dbReference type="EC" id="5.3.3.8" evidence="5"/>
<comment type="similarity">
    <text evidence="4">Belongs to the enoyl-CoA hydratase/isomerase family.</text>
</comment>
<keyword evidence="6" id="KW-0443">Lipid metabolism</keyword>
<evidence type="ECO:0000256" key="6">
    <source>
        <dbReference type="ARBA" id="ARBA00023098"/>
    </source>
</evidence>
<proteinExistence type="inferred from homology"/>
<dbReference type="InterPro" id="IPR029045">
    <property type="entry name" value="ClpP/crotonase-like_dom_sf"/>
</dbReference>
<dbReference type="Pfam" id="PF00378">
    <property type="entry name" value="ECH_1"/>
    <property type="match status" value="1"/>
</dbReference>
<name>A0A2U1NB81_ARTAN</name>
<evidence type="ECO:0000256" key="5">
    <source>
        <dbReference type="ARBA" id="ARBA00012064"/>
    </source>
</evidence>
<gene>
    <name evidence="7" type="ORF">CTI12_AA279950</name>
</gene>
<dbReference type="STRING" id="35608.A0A2U1NB81"/>
<dbReference type="GO" id="GO:0006635">
    <property type="term" value="P:fatty acid beta-oxidation"/>
    <property type="evidence" value="ECO:0007669"/>
    <property type="project" value="TreeGrafter"/>
</dbReference>
<evidence type="ECO:0000256" key="1">
    <source>
        <dbReference type="ARBA" id="ARBA00000452"/>
    </source>
</evidence>
<reference evidence="7 8" key="1">
    <citation type="journal article" date="2018" name="Mol. Plant">
        <title>The genome of Artemisia annua provides insight into the evolution of Asteraceae family and artemisinin biosynthesis.</title>
        <authorList>
            <person name="Shen Q."/>
            <person name="Zhang L."/>
            <person name="Liao Z."/>
            <person name="Wang S."/>
            <person name="Yan T."/>
            <person name="Shi P."/>
            <person name="Liu M."/>
            <person name="Fu X."/>
            <person name="Pan Q."/>
            <person name="Wang Y."/>
            <person name="Lv Z."/>
            <person name="Lu X."/>
            <person name="Zhang F."/>
            <person name="Jiang W."/>
            <person name="Ma Y."/>
            <person name="Chen M."/>
            <person name="Hao X."/>
            <person name="Li L."/>
            <person name="Tang Y."/>
            <person name="Lv G."/>
            <person name="Zhou Y."/>
            <person name="Sun X."/>
            <person name="Brodelius P.E."/>
            <person name="Rose J.K.C."/>
            <person name="Tang K."/>
        </authorList>
    </citation>
    <scope>NUCLEOTIDE SEQUENCE [LARGE SCALE GENOMIC DNA]</scope>
    <source>
        <strain evidence="8">cv. Huhao1</strain>
        <tissue evidence="7">Leaf</tissue>
    </source>
</reference>
<evidence type="ECO:0000256" key="3">
    <source>
        <dbReference type="ARBA" id="ARBA00005005"/>
    </source>
</evidence>
<comment type="catalytic activity">
    <reaction evidence="2">
        <text>a (3E)-enoyl-CoA = a 4-saturated (2E)-enoyl-CoA</text>
        <dbReference type="Rhea" id="RHEA:45228"/>
        <dbReference type="ChEBI" id="CHEBI:58521"/>
        <dbReference type="ChEBI" id="CHEBI:85097"/>
        <dbReference type="EC" id="5.3.3.8"/>
    </reaction>
</comment>
<dbReference type="AlphaFoldDB" id="A0A2U1NB81"/>
<comment type="caution">
    <text evidence="7">The sequence shown here is derived from an EMBL/GenBank/DDBJ whole genome shotgun (WGS) entry which is preliminary data.</text>
</comment>
<dbReference type="PANTHER" id="PTHR11941">
    <property type="entry name" value="ENOYL-COA HYDRATASE-RELATED"/>
    <property type="match status" value="1"/>
</dbReference>
<dbReference type="GO" id="GO:0005777">
    <property type="term" value="C:peroxisome"/>
    <property type="evidence" value="ECO:0007669"/>
    <property type="project" value="TreeGrafter"/>
</dbReference>
<dbReference type="EMBL" id="PKPP01003186">
    <property type="protein sequence ID" value="PWA70760.1"/>
    <property type="molecule type" value="Genomic_DNA"/>
</dbReference>
<organism evidence="7 8">
    <name type="scientific">Artemisia annua</name>
    <name type="common">Sweet wormwood</name>
    <dbReference type="NCBI Taxonomy" id="35608"/>
    <lineage>
        <taxon>Eukaryota</taxon>
        <taxon>Viridiplantae</taxon>
        <taxon>Streptophyta</taxon>
        <taxon>Embryophyta</taxon>
        <taxon>Tracheophyta</taxon>
        <taxon>Spermatophyta</taxon>
        <taxon>Magnoliopsida</taxon>
        <taxon>eudicotyledons</taxon>
        <taxon>Gunneridae</taxon>
        <taxon>Pentapetalae</taxon>
        <taxon>asterids</taxon>
        <taxon>campanulids</taxon>
        <taxon>Asterales</taxon>
        <taxon>Asteraceae</taxon>
        <taxon>Asteroideae</taxon>
        <taxon>Anthemideae</taxon>
        <taxon>Artemisiinae</taxon>
        <taxon>Artemisia</taxon>
    </lineage>
</organism>
<protein>
    <recommendedName>
        <fullName evidence="5">Delta(3)-Delta(2)-enoyl-CoA isomerase</fullName>
        <ecNumber evidence="5">5.3.3.8</ecNumber>
    </recommendedName>
</protein>